<dbReference type="Proteomes" id="UP000029734">
    <property type="component" value="Unassembled WGS sequence"/>
</dbReference>
<gene>
    <name evidence="7" type="ORF">PWYN_07305</name>
</gene>
<evidence type="ECO:0000256" key="4">
    <source>
        <dbReference type="ARBA" id="ARBA00048505"/>
    </source>
</evidence>
<accession>A0A098MC97</accession>
<keyword evidence="1 5" id="KW-0378">Hydrolase</keyword>
<dbReference type="eggNOG" id="COG2220">
    <property type="taxonomic scope" value="Bacteria"/>
</dbReference>
<organism evidence="7 8">
    <name type="scientific">Paenibacillus wynnii</name>
    <dbReference type="NCBI Taxonomy" id="268407"/>
    <lineage>
        <taxon>Bacteria</taxon>
        <taxon>Bacillati</taxon>
        <taxon>Bacillota</taxon>
        <taxon>Bacilli</taxon>
        <taxon>Bacillales</taxon>
        <taxon>Paenibacillaceae</taxon>
        <taxon>Paenibacillus</taxon>
    </lineage>
</organism>
<dbReference type="OrthoDB" id="9789133at2"/>
<evidence type="ECO:0000259" key="6">
    <source>
        <dbReference type="SMART" id="SM00849"/>
    </source>
</evidence>
<keyword evidence="8" id="KW-1185">Reference proteome</keyword>
<reference evidence="7 8" key="2">
    <citation type="submission" date="2014-10" db="EMBL/GenBank/DDBJ databases">
        <title>Comparative genomics of the Paenibacillus odorifer group.</title>
        <authorList>
            <person name="Tsai Y.-C."/>
            <person name="Martin N."/>
            <person name="Korlach J."/>
            <person name="Wiedmann M."/>
        </authorList>
    </citation>
    <scope>NUCLEOTIDE SEQUENCE [LARGE SCALE GENOMIC DNA]</scope>
    <source>
        <strain evidence="7 8">DSM 18334</strain>
    </source>
</reference>
<dbReference type="RefSeq" id="WP_036649847.1">
    <property type="nucleotide sequence ID" value="NZ_JQCR01000002.1"/>
</dbReference>
<dbReference type="NCBIfam" id="NF001911">
    <property type="entry name" value="PRK00685.1"/>
    <property type="match status" value="1"/>
</dbReference>
<dbReference type="InterPro" id="IPR036866">
    <property type="entry name" value="RibonucZ/Hydroxyglut_hydro"/>
</dbReference>
<dbReference type="SUPFAM" id="SSF56281">
    <property type="entry name" value="Metallo-hydrolase/oxidoreductase"/>
    <property type="match status" value="1"/>
</dbReference>
<comment type="catalytic activity">
    <reaction evidence="2">
        <text>3',5'-cyclic CMP + H2O = CMP + H(+)</text>
        <dbReference type="Rhea" id="RHEA:72675"/>
        <dbReference type="ChEBI" id="CHEBI:15377"/>
        <dbReference type="ChEBI" id="CHEBI:15378"/>
        <dbReference type="ChEBI" id="CHEBI:58003"/>
        <dbReference type="ChEBI" id="CHEBI:60377"/>
    </reaction>
    <physiologicalReaction direction="left-to-right" evidence="2">
        <dbReference type="Rhea" id="RHEA:72676"/>
    </physiologicalReaction>
</comment>
<evidence type="ECO:0000313" key="8">
    <source>
        <dbReference type="Proteomes" id="UP000029734"/>
    </source>
</evidence>
<evidence type="ECO:0000256" key="2">
    <source>
        <dbReference type="ARBA" id="ARBA00034221"/>
    </source>
</evidence>
<name>A0A098MC97_9BACL</name>
<evidence type="ECO:0000256" key="5">
    <source>
        <dbReference type="HAMAP-Rule" id="MF_00457"/>
    </source>
</evidence>
<comment type="similarity">
    <text evidence="5">Belongs to the UPF0173 family.</text>
</comment>
<dbReference type="HAMAP" id="MF_00457">
    <property type="entry name" value="UPF0173"/>
    <property type="match status" value="1"/>
</dbReference>
<dbReference type="PANTHER" id="PTHR43546:SF3">
    <property type="entry name" value="UPF0173 METAL-DEPENDENT HYDROLASE MJ1163"/>
    <property type="match status" value="1"/>
</dbReference>
<dbReference type="Pfam" id="PF13483">
    <property type="entry name" value="Lactamase_B_3"/>
    <property type="match status" value="1"/>
</dbReference>
<dbReference type="InterPro" id="IPR001279">
    <property type="entry name" value="Metallo-B-lactamas"/>
</dbReference>
<dbReference type="STRING" id="268407.PWYN_07305"/>
<comment type="function">
    <text evidence="3">Counteracts the endogenous Pycsar antiviral defense system. Phosphodiesterase that enables metal-dependent hydrolysis of host cyclic nucleotide Pycsar defense signals such as cCMP and cUMP.</text>
</comment>
<feature type="domain" description="Metallo-beta-lactamase" evidence="6">
    <location>
        <begin position="7"/>
        <end position="191"/>
    </location>
</feature>
<evidence type="ECO:0000256" key="3">
    <source>
        <dbReference type="ARBA" id="ARBA00034301"/>
    </source>
</evidence>
<evidence type="ECO:0000313" key="7">
    <source>
        <dbReference type="EMBL" id="KGE19177.1"/>
    </source>
</evidence>
<dbReference type="EMBL" id="JQCR01000002">
    <property type="protein sequence ID" value="KGE19177.1"/>
    <property type="molecule type" value="Genomic_DNA"/>
</dbReference>
<comment type="catalytic activity">
    <reaction evidence="4">
        <text>3',5'-cyclic UMP + H2O = UMP + H(+)</text>
        <dbReference type="Rhea" id="RHEA:70575"/>
        <dbReference type="ChEBI" id="CHEBI:15377"/>
        <dbReference type="ChEBI" id="CHEBI:15378"/>
        <dbReference type="ChEBI" id="CHEBI:57865"/>
        <dbReference type="ChEBI" id="CHEBI:184387"/>
    </reaction>
    <physiologicalReaction direction="left-to-right" evidence="4">
        <dbReference type="Rhea" id="RHEA:70576"/>
    </physiologicalReaction>
</comment>
<dbReference type="InterPro" id="IPR050114">
    <property type="entry name" value="UPF0173_UPF0282_UlaG_hydrolase"/>
</dbReference>
<dbReference type="GO" id="GO:0016787">
    <property type="term" value="F:hydrolase activity"/>
    <property type="evidence" value="ECO:0007669"/>
    <property type="project" value="UniProtKB-UniRule"/>
</dbReference>
<dbReference type="Gene3D" id="3.60.15.10">
    <property type="entry name" value="Ribonuclease Z/Hydroxyacylglutathione hydrolase-like"/>
    <property type="match status" value="1"/>
</dbReference>
<evidence type="ECO:0000256" key="1">
    <source>
        <dbReference type="ARBA" id="ARBA00022801"/>
    </source>
</evidence>
<dbReference type="InterPro" id="IPR022877">
    <property type="entry name" value="UPF0173"/>
</dbReference>
<dbReference type="SMART" id="SM00849">
    <property type="entry name" value="Lactamase_B"/>
    <property type="match status" value="1"/>
</dbReference>
<dbReference type="AlphaFoldDB" id="A0A098MC97"/>
<dbReference type="PANTHER" id="PTHR43546">
    <property type="entry name" value="UPF0173 METAL-DEPENDENT HYDROLASE MJ1163-RELATED"/>
    <property type="match status" value="1"/>
</dbReference>
<sequence>MKITYYGHSALLVESSDAAVIMDPFLSGNPKSGISPEEIKVDAVLLTHGHSDHLGDAIEISKNNNCPIFAVFELAEYCRIKGAQVKHMNIGGSHTYSGITVKYTPAIHSSSFQDGDTWIYTGQAAGILLTMGGKTLYHAGDTALFGDLRLIGERNAIDISALPIGDMLTMGPDDALLAARWLRAEKVIPLHYNTFPAIAQDGADFCDRLQQEGIVGFPLLPGESIEV</sequence>
<proteinExistence type="inferred from homology"/>
<protein>
    <recommendedName>
        <fullName evidence="5">UPF0173 metal-dependent hydrolase PWYN_07305</fullName>
    </recommendedName>
</protein>
<reference evidence="7 8" key="1">
    <citation type="submission" date="2014-08" db="EMBL/GenBank/DDBJ databases">
        <authorList>
            <person name="den Bakker H.C."/>
        </authorList>
    </citation>
    <scope>NUCLEOTIDE SEQUENCE [LARGE SCALE GENOMIC DNA]</scope>
    <source>
        <strain evidence="7 8">DSM 18334</strain>
    </source>
</reference>
<comment type="caution">
    <text evidence="7">The sequence shown here is derived from an EMBL/GenBank/DDBJ whole genome shotgun (WGS) entry which is preliminary data.</text>
</comment>